<dbReference type="Pfam" id="PF20434">
    <property type="entry name" value="BD-FAE"/>
    <property type="match status" value="1"/>
</dbReference>
<reference evidence="5 6" key="1">
    <citation type="submission" date="2015-12" db="EMBL/GenBank/DDBJ databases">
        <title>The genome of Folsomia candida.</title>
        <authorList>
            <person name="Faddeeva A."/>
            <person name="Derks M.F."/>
            <person name="Anvar Y."/>
            <person name="Smit S."/>
            <person name="Van Straalen N."/>
            <person name="Roelofs D."/>
        </authorList>
    </citation>
    <scope>NUCLEOTIDE SEQUENCE [LARGE SCALE GENOMIC DNA]</scope>
    <source>
        <strain evidence="5 6">VU population</strain>
        <tissue evidence="5">Whole body</tissue>
    </source>
</reference>
<keyword evidence="1" id="KW-0378">Hydrolase</keyword>
<name>A0A226DHW2_FOLCA</name>
<dbReference type="GO" id="GO:0016787">
    <property type="term" value="F:hydrolase activity"/>
    <property type="evidence" value="ECO:0007669"/>
    <property type="project" value="UniProtKB-KW"/>
</dbReference>
<dbReference type="EMBL" id="LNIX01000019">
    <property type="protein sequence ID" value="OXA44287.1"/>
    <property type="molecule type" value="Genomic_DNA"/>
</dbReference>
<evidence type="ECO:0000256" key="2">
    <source>
        <dbReference type="SAM" id="Phobius"/>
    </source>
</evidence>
<feature type="domain" description="BD-FAE-like" evidence="4">
    <location>
        <begin position="48"/>
        <end position="242"/>
    </location>
</feature>
<evidence type="ECO:0000313" key="5">
    <source>
        <dbReference type="EMBL" id="OXA44287.1"/>
    </source>
</evidence>
<proteinExistence type="predicted"/>
<comment type="caution">
    <text evidence="5">The sequence shown here is derived from an EMBL/GenBank/DDBJ whole genome shotgun (WGS) entry which is preliminary data.</text>
</comment>
<feature type="signal peptide" evidence="3">
    <location>
        <begin position="1"/>
        <end position="25"/>
    </location>
</feature>
<feature type="chain" id="PRO_5012398139" evidence="3">
    <location>
        <begin position="26"/>
        <end position="281"/>
    </location>
</feature>
<keyword evidence="3" id="KW-0732">Signal</keyword>
<sequence length="281" mass="30978">METLKNFGAFVLLIFFMVHNTSVNCQVLAPTYANVSYGDDPAQIVDYYIAPNNSLTSVTHVVILIHGGAWGGGSKSDMSPFVPFILSAFPGYLVANMEYRLGTWSSPGYPKQTEDIGAVISFIKSKLPGQKLTFALFGGSAGAHLSLLYGYRYDAINRDVSVVIDVVGPADFTDPAYAWNLVYNWIFFAFIGPNFYFLNPGIYNETSPLTWATPNSPKTIGFYGDKDPLVPNSQHKILGDKLNNLGVVNEVTVYSGGHFDWSPTDVQDMKDKIVVFLAKYF</sequence>
<evidence type="ECO:0000256" key="3">
    <source>
        <dbReference type="SAM" id="SignalP"/>
    </source>
</evidence>
<protein>
    <submittedName>
        <fullName evidence="5">Isoprenylcysteine alpha-carbonyl methylesterase ICME</fullName>
    </submittedName>
</protein>
<feature type="transmembrane region" description="Helical" evidence="2">
    <location>
        <begin position="132"/>
        <end position="151"/>
    </location>
</feature>
<feature type="transmembrane region" description="Helical" evidence="2">
    <location>
        <begin position="177"/>
        <end position="198"/>
    </location>
</feature>
<dbReference type="InterPro" id="IPR049492">
    <property type="entry name" value="BD-FAE-like_dom"/>
</dbReference>
<keyword evidence="6" id="KW-1185">Reference proteome</keyword>
<evidence type="ECO:0000313" key="6">
    <source>
        <dbReference type="Proteomes" id="UP000198287"/>
    </source>
</evidence>
<dbReference type="Gene3D" id="3.40.50.1820">
    <property type="entry name" value="alpha/beta hydrolase"/>
    <property type="match status" value="1"/>
</dbReference>
<dbReference type="Proteomes" id="UP000198287">
    <property type="component" value="Unassembled WGS sequence"/>
</dbReference>
<dbReference type="AlphaFoldDB" id="A0A226DHW2"/>
<dbReference type="PANTHER" id="PTHR48081">
    <property type="entry name" value="AB HYDROLASE SUPERFAMILY PROTEIN C4A8.06C"/>
    <property type="match status" value="1"/>
</dbReference>
<organism evidence="5 6">
    <name type="scientific">Folsomia candida</name>
    <name type="common">Springtail</name>
    <dbReference type="NCBI Taxonomy" id="158441"/>
    <lineage>
        <taxon>Eukaryota</taxon>
        <taxon>Metazoa</taxon>
        <taxon>Ecdysozoa</taxon>
        <taxon>Arthropoda</taxon>
        <taxon>Hexapoda</taxon>
        <taxon>Collembola</taxon>
        <taxon>Entomobryomorpha</taxon>
        <taxon>Isotomoidea</taxon>
        <taxon>Isotomidae</taxon>
        <taxon>Proisotominae</taxon>
        <taxon>Folsomia</taxon>
    </lineage>
</organism>
<evidence type="ECO:0000259" key="4">
    <source>
        <dbReference type="Pfam" id="PF20434"/>
    </source>
</evidence>
<keyword evidence="2" id="KW-0472">Membrane</keyword>
<accession>A0A226DHW2</accession>
<keyword evidence="2" id="KW-1133">Transmembrane helix</keyword>
<keyword evidence="2" id="KW-0812">Transmembrane</keyword>
<evidence type="ECO:0000256" key="1">
    <source>
        <dbReference type="ARBA" id="ARBA00022801"/>
    </source>
</evidence>
<dbReference type="InterPro" id="IPR050300">
    <property type="entry name" value="GDXG_lipolytic_enzyme"/>
</dbReference>
<dbReference type="OrthoDB" id="433474at2759"/>
<gene>
    <name evidence="5" type="ORF">Fcan01_20425</name>
</gene>
<dbReference type="InterPro" id="IPR029058">
    <property type="entry name" value="AB_hydrolase_fold"/>
</dbReference>
<dbReference type="SUPFAM" id="SSF53474">
    <property type="entry name" value="alpha/beta-Hydrolases"/>
    <property type="match status" value="1"/>
</dbReference>
<feature type="transmembrane region" description="Helical" evidence="2">
    <location>
        <begin position="78"/>
        <end position="95"/>
    </location>
</feature>